<evidence type="ECO:0000313" key="2">
    <source>
        <dbReference type="Proteomes" id="UP001062776"/>
    </source>
</evidence>
<reference evidence="1" key="1">
    <citation type="submission" date="2013-04" db="EMBL/GenBank/DDBJ databases">
        <title>The genome sequencing project of 58 acetic acid bacteria.</title>
        <authorList>
            <person name="Okamoto-Kainuma A."/>
            <person name="Ishikawa M."/>
            <person name="Umino S."/>
            <person name="Koizumi Y."/>
            <person name="Shiwa Y."/>
            <person name="Yoshikawa H."/>
            <person name="Matsutani M."/>
            <person name="Matsushita K."/>
        </authorList>
    </citation>
    <scope>NUCLEOTIDE SEQUENCE</scope>
    <source>
        <strain evidence="1">NRIC 0535</strain>
    </source>
</reference>
<dbReference type="InterPro" id="IPR012902">
    <property type="entry name" value="N_methyl_site"/>
</dbReference>
<name>A0ABQ0Q238_9PROT</name>
<keyword evidence="2" id="KW-1185">Reference proteome</keyword>
<dbReference type="EMBL" id="BAPV01000010">
    <property type="protein sequence ID" value="GBQ87707.1"/>
    <property type="molecule type" value="Genomic_DNA"/>
</dbReference>
<dbReference type="Pfam" id="PF07963">
    <property type="entry name" value="N_methyl"/>
    <property type="match status" value="1"/>
</dbReference>
<accession>A0ABQ0Q238</accession>
<evidence type="ECO:0008006" key="3">
    <source>
        <dbReference type="Google" id="ProtNLM"/>
    </source>
</evidence>
<organism evidence="1 2">
    <name type="scientific">Asaia krungthepensis NRIC 0535</name>
    <dbReference type="NCBI Taxonomy" id="1307925"/>
    <lineage>
        <taxon>Bacteria</taxon>
        <taxon>Pseudomonadati</taxon>
        <taxon>Pseudomonadota</taxon>
        <taxon>Alphaproteobacteria</taxon>
        <taxon>Acetobacterales</taxon>
        <taxon>Acetobacteraceae</taxon>
        <taxon>Asaia</taxon>
    </lineage>
</organism>
<sequence length="215" mass="23683">MSSRRHEGGFTLLELLVALVVFSLVLLALREGFDAATRIFERQRVSLSAQDDLDAVDRLLRQILAHADPGSGRDGPLFVGGSHGLAFRGILPRSLGTNSVARASLSMPERATMRISLDQAHDLVLIWSPYRHVTEPVPAPDTRILLHNVTGLDCHYYSAGHWSPTWYGNTLPELIKLRLVFADDRTSSSDTMTGAETDGRHWPDIVIAPLLDALP</sequence>
<dbReference type="PROSITE" id="PS00409">
    <property type="entry name" value="PROKAR_NTER_METHYL"/>
    <property type="match status" value="1"/>
</dbReference>
<dbReference type="RefSeq" id="WP_264815192.1">
    <property type="nucleotide sequence ID" value="NZ_BAPV01000010.1"/>
</dbReference>
<dbReference type="NCBIfam" id="TIGR02532">
    <property type="entry name" value="IV_pilin_GFxxxE"/>
    <property type="match status" value="1"/>
</dbReference>
<comment type="caution">
    <text evidence="1">The sequence shown here is derived from an EMBL/GenBank/DDBJ whole genome shotgun (WGS) entry which is preliminary data.</text>
</comment>
<gene>
    <name evidence="1" type="ORF">AA0535_1348</name>
</gene>
<evidence type="ECO:0000313" key="1">
    <source>
        <dbReference type="EMBL" id="GBQ87707.1"/>
    </source>
</evidence>
<proteinExistence type="predicted"/>
<protein>
    <recommendedName>
        <fullName evidence="3">Prepilin-type N-terminal cleavage/methylation domain-containing protein</fullName>
    </recommendedName>
</protein>
<dbReference type="Proteomes" id="UP001062776">
    <property type="component" value="Unassembled WGS sequence"/>
</dbReference>